<keyword evidence="2" id="KW-1185">Reference proteome</keyword>
<dbReference type="InterPro" id="IPR011009">
    <property type="entry name" value="Kinase-like_dom_sf"/>
</dbReference>
<dbReference type="InterPro" id="IPR004119">
    <property type="entry name" value="EcKL"/>
</dbReference>
<accession>A0A6J2TH08</accession>
<dbReference type="OrthoDB" id="191037at2759"/>
<reference evidence="3 4" key="1">
    <citation type="submission" date="2025-04" db="UniProtKB">
        <authorList>
            <consortium name="RefSeq"/>
        </authorList>
    </citation>
    <scope>IDENTIFICATION</scope>
    <source>
        <strain evidence="3 4">11010-0011.00</strain>
        <tissue evidence="3 4">Whole body</tissue>
    </source>
</reference>
<evidence type="ECO:0000313" key="3">
    <source>
        <dbReference type="RefSeq" id="XP_030374217.1"/>
    </source>
</evidence>
<dbReference type="AlphaFoldDB" id="A0A6J2TH08"/>
<dbReference type="Gene3D" id="3.90.1200.10">
    <property type="match status" value="1"/>
</dbReference>
<organism evidence="2 4">
    <name type="scientific">Drosophila lebanonensis</name>
    <name type="common">Fruit fly</name>
    <name type="synonym">Scaptodrosophila lebanonensis</name>
    <dbReference type="NCBI Taxonomy" id="7225"/>
    <lineage>
        <taxon>Eukaryota</taxon>
        <taxon>Metazoa</taxon>
        <taxon>Ecdysozoa</taxon>
        <taxon>Arthropoda</taxon>
        <taxon>Hexapoda</taxon>
        <taxon>Insecta</taxon>
        <taxon>Pterygota</taxon>
        <taxon>Neoptera</taxon>
        <taxon>Endopterygota</taxon>
        <taxon>Diptera</taxon>
        <taxon>Brachycera</taxon>
        <taxon>Muscomorpha</taxon>
        <taxon>Ephydroidea</taxon>
        <taxon>Drosophilidae</taxon>
        <taxon>Scaptodrosophila</taxon>
    </lineage>
</organism>
<dbReference type="Pfam" id="PF02958">
    <property type="entry name" value="EcKL"/>
    <property type="match status" value="1"/>
</dbReference>
<evidence type="ECO:0000259" key="1">
    <source>
        <dbReference type="SMART" id="SM00587"/>
    </source>
</evidence>
<proteinExistence type="predicted"/>
<gene>
    <name evidence="4" type="primary">LOC115623954</name>
    <name evidence="3" type="synonym">LOC115623813</name>
</gene>
<dbReference type="Proteomes" id="UP000504634">
    <property type="component" value="Unplaced"/>
</dbReference>
<protein>
    <submittedName>
        <fullName evidence="3">Uncharacterized protein LOC115623813</fullName>
    </submittedName>
    <submittedName>
        <fullName evidence="4">Uncharacterized protein LOC115623954</fullName>
    </submittedName>
</protein>
<evidence type="ECO:0000313" key="4">
    <source>
        <dbReference type="RefSeq" id="XP_030374378.1"/>
    </source>
</evidence>
<dbReference type="RefSeq" id="XP_030374378.1">
    <property type="nucleotide sequence ID" value="XM_030518518.1"/>
</dbReference>
<name>A0A6J2TH08_DROLE</name>
<sequence>MAPSSTESQSSPNAGLLIPKWINEDYFRHIVEEEYPDLVGIKRFTPIAATAPGENYTSVMVRVNVDVELKDGSTQQASYILKTMLESAASAQFVKAMGLFPKEKQMYEVLIPAFEKFYRAAGEELKLAPNCLHVDESPERITLIMEDLRRKNFSNVDRLKGFDLPHMRAVLRKLAELHAASVVYYELNGPYDPHFNLGMINETNRKMFEAIANARQSLYLQAIHQWGLDDPEYFIGKIIKPTDASDEAIRLSQVDPNEFNVLNHGDCWSNNIMFRHKENGDIDQTLFVDLQISKWGSPAQDLWYLITTSAALDIKVKEFDHFIKIYHERLVECLKLLQYSKKLPALKEIHSLMIKYSYWGPFTANGVMVFTLLPTDKDANIESAMQLGPEGDALRLKSLLNPYYSKAMAILLPFFDNKGALDIDKKP</sequence>
<evidence type="ECO:0000313" key="2">
    <source>
        <dbReference type="Proteomes" id="UP000504634"/>
    </source>
</evidence>
<dbReference type="SUPFAM" id="SSF56112">
    <property type="entry name" value="Protein kinase-like (PK-like)"/>
    <property type="match status" value="1"/>
</dbReference>
<dbReference type="SMART" id="SM00587">
    <property type="entry name" value="CHK"/>
    <property type="match status" value="1"/>
</dbReference>
<feature type="domain" description="CHK kinase-like" evidence="1">
    <location>
        <begin position="143"/>
        <end position="336"/>
    </location>
</feature>
<dbReference type="InterPro" id="IPR015897">
    <property type="entry name" value="CHK_kinase-like"/>
</dbReference>
<dbReference type="PANTHER" id="PTHR11012:SF6">
    <property type="entry name" value="CHK DOMAIN OV1-RELATED"/>
    <property type="match status" value="1"/>
</dbReference>
<dbReference type="RefSeq" id="XP_030374217.1">
    <property type="nucleotide sequence ID" value="XM_030518357.1"/>
</dbReference>
<dbReference type="GeneID" id="115623954"/>
<dbReference type="PANTHER" id="PTHR11012">
    <property type="entry name" value="PROTEIN KINASE-LIKE DOMAIN-CONTAINING"/>
    <property type="match status" value="1"/>
</dbReference>